<evidence type="ECO:0000256" key="1">
    <source>
        <dbReference type="SAM" id="SignalP"/>
    </source>
</evidence>
<feature type="chain" id="PRO_5042205555" evidence="1">
    <location>
        <begin position="22"/>
        <end position="533"/>
    </location>
</feature>
<feature type="signal peptide" evidence="1">
    <location>
        <begin position="1"/>
        <end position="21"/>
    </location>
</feature>
<sequence length="533" mass="54945">MKNTVVSLTIVLGLLVVANNAAPIARRDDDAASCPATLRGPSGNAYFAFSTNLGIQTAKEACASCYGGSLANVGAADLQFLGKNLESSSWIKAWNGDDYASSCLTIQPKAGAQPGVGVDATCASQMWPLCTASAEQAEWLQRTQEQEEQEQEQSGETIVTLAVPYVEKNAPAAALEPTKVDAEVAALVPDGTSPIVPTVTCPKKPDGSYQTDDSCITPAEEAAVVVVVEEPINVVDDAAKTPVPDSTTPGPDAPAVADAVLELPTKVDAEVNAALEAVPDSTGPDGPCVTCPGNGVVAAAEVVVEEPTHVVEEAKAQEVVVPDSTNPAGPCVTCPGNGIDSVADVVIEEPTKVVAEVNAEVVVPDTTRPMEPAVTCPRRPEGQYEAEGACIQSEEVPAAVVVEEPTKVEAEVINAIVPDSTGPSTSVAEVAPPTAEVAPATPATAFEVVDPLTFEKEKVQAAFEADAGACSSQLALGEQDPLVNEYVIETLSETASCSEARQEALTADVQDRVAHYEAAQAKAQDQAQAPLQA</sequence>
<evidence type="ECO:0000313" key="3">
    <source>
        <dbReference type="Proteomes" id="UP001194580"/>
    </source>
</evidence>
<organism evidence="2 3">
    <name type="scientific">Linnemannia exigua</name>
    <dbReference type="NCBI Taxonomy" id="604196"/>
    <lineage>
        <taxon>Eukaryota</taxon>
        <taxon>Fungi</taxon>
        <taxon>Fungi incertae sedis</taxon>
        <taxon>Mucoromycota</taxon>
        <taxon>Mortierellomycotina</taxon>
        <taxon>Mortierellomycetes</taxon>
        <taxon>Mortierellales</taxon>
        <taxon>Mortierellaceae</taxon>
        <taxon>Linnemannia</taxon>
    </lineage>
</organism>
<name>A0AAD4H4A0_9FUNG</name>
<gene>
    <name evidence="2" type="ORF">BGZ95_002502</name>
</gene>
<proteinExistence type="predicted"/>
<keyword evidence="1" id="KW-0732">Signal</keyword>
<keyword evidence="3" id="KW-1185">Reference proteome</keyword>
<comment type="caution">
    <text evidence="2">The sequence shown here is derived from an EMBL/GenBank/DDBJ whole genome shotgun (WGS) entry which is preliminary data.</text>
</comment>
<evidence type="ECO:0000313" key="2">
    <source>
        <dbReference type="EMBL" id="KAG0268330.1"/>
    </source>
</evidence>
<dbReference type="Proteomes" id="UP001194580">
    <property type="component" value="Unassembled WGS sequence"/>
</dbReference>
<dbReference type="AlphaFoldDB" id="A0AAD4H4A0"/>
<accession>A0AAD4H4A0</accession>
<reference evidence="2" key="1">
    <citation type="journal article" date="2020" name="Fungal Divers.">
        <title>Resolving the Mortierellaceae phylogeny through synthesis of multi-gene phylogenetics and phylogenomics.</title>
        <authorList>
            <person name="Vandepol N."/>
            <person name="Liber J."/>
            <person name="Desiro A."/>
            <person name="Na H."/>
            <person name="Kennedy M."/>
            <person name="Barry K."/>
            <person name="Grigoriev I.V."/>
            <person name="Miller A.N."/>
            <person name="O'Donnell K."/>
            <person name="Stajich J.E."/>
            <person name="Bonito G."/>
        </authorList>
    </citation>
    <scope>NUCLEOTIDE SEQUENCE</scope>
    <source>
        <strain evidence="2">NRRL 28262</strain>
    </source>
</reference>
<dbReference type="EMBL" id="JAAAIL010001532">
    <property type="protein sequence ID" value="KAG0268330.1"/>
    <property type="molecule type" value="Genomic_DNA"/>
</dbReference>
<protein>
    <submittedName>
        <fullName evidence="2">Uncharacterized protein</fullName>
    </submittedName>
</protein>